<feature type="active site" description="Nucleophile" evidence="5">
    <location>
        <position position="41"/>
    </location>
</feature>
<evidence type="ECO:0000256" key="1">
    <source>
        <dbReference type="ARBA" id="ARBA00000385"/>
    </source>
</evidence>
<feature type="domain" description="tRNA pseudouridylate synthase B C-terminal" evidence="7">
    <location>
        <begin position="178"/>
        <end position="235"/>
    </location>
</feature>
<dbReference type="PANTHER" id="PTHR13767">
    <property type="entry name" value="TRNA-PSEUDOURIDINE SYNTHASE"/>
    <property type="match status" value="1"/>
</dbReference>
<feature type="domain" description="Pseudouridine synthase II N-terminal" evidence="6">
    <location>
        <begin position="26"/>
        <end position="177"/>
    </location>
</feature>
<dbReference type="GO" id="GO:0160148">
    <property type="term" value="F:tRNA pseudouridine(55) synthase activity"/>
    <property type="evidence" value="ECO:0007669"/>
    <property type="project" value="UniProtKB-EC"/>
</dbReference>
<dbReference type="SUPFAM" id="SSF55120">
    <property type="entry name" value="Pseudouridine synthase"/>
    <property type="match status" value="1"/>
</dbReference>
<dbReference type="Gene3D" id="3.30.2350.10">
    <property type="entry name" value="Pseudouridine synthase"/>
    <property type="match status" value="1"/>
</dbReference>
<evidence type="ECO:0000259" key="6">
    <source>
        <dbReference type="Pfam" id="PF01509"/>
    </source>
</evidence>
<evidence type="ECO:0000313" key="8">
    <source>
        <dbReference type="EMBL" id="MBP1936377.1"/>
    </source>
</evidence>
<dbReference type="HAMAP" id="MF_01080">
    <property type="entry name" value="TruB_bact"/>
    <property type="match status" value="1"/>
</dbReference>
<dbReference type="NCBIfam" id="TIGR00431">
    <property type="entry name" value="TruB"/>
    <property type="match status" value="1"/>
</dbReference>
<dbReference type="PANTHER" id="PTHR13767:SF2">
    <property type="entry name" value="PSEUDOURIDYLATE SYNTHASE TRUB1"/>
    <property type="match status" value="1"/>
</dbReference>
<evidence type="ECO:0000313" key="9">
    <source>
        <dbReference type="Proteomes" id="UP001519273"/>
    </source>
</evidence>
<dbReference type="InterPro" id="IPR020103">
    <property type="entry name" value="PsdUridine_synth_cat_dom_sf"/>
</dbReference>
<dbReference type="Pfam" id="PF16198">
    <property type="entry name" value="TruB_C_2"/>
    <property type="match status" value="1"/>
</dbReference>
<proteinExistence type="inferred from homology"/>
<keyword evidence="4 5" id="KW-0413">Isomerase</keyword>
<evidence type="ECO:0000256" key="2">
    <source>
        <dbReference type="ARBA" id="ARBA00005642"/>
    </source>
</evidence>
<comment type="function">
    <text evidence="5">Responsible for synthesis of pseudouridine from uracil-55 in the psi GC loop of transfer RNAs.</text>
</comment>
<sequence length="304" mass="34013">MSELEGILPVYKPAGFTSHDVVAKVRGILRTKRIGHTGTLDPMVTGVLPLCIGRATRMVEYLQDLPKEYKATLRLGVATDTEDLTGNTIEQVPDVQVSEEDVRTVLERFVGVISQVPPMYSAVKVDGKRLYELAREGKTIERKAREVTIYELELTSFDIDEYTEISFRVLCSKGTYIRTLCVDIGRELGVPSTMAKLERTMSAGIPLSRCLTFEQIKALMKEDRLEEYVIRMDEAISHLPAHYVPEEKKAAATQGQRLSSKIISPQVTTFEPIRLYAPDGQFLGIFKKEDDSGAIAPVKVFLPE</sequence>
<evidence type="ECO:0000256" key="3">
    <source>
        <dbReference type="ARBA" id="ARBA00022694"/>
    </source>
</evidence>
<name>A0ABS4H1G8_9BACL</name>
<comment type="caution">
    <text evidence="8">The sequence shown here is derived from an EMBL/GenBank/DDBJ whole genome shotgun (WGS) entry which is preliminary data.</text>
</comment>
<dbReference type="Pfam" id="PF01509">
    <property type="entry name" value="TruB_N"/>
    <property type="match status" value="1"/>
</dbReference>
<dbReference type="InterPro" id="IPR002501">
    <property type="entry name" value="PsdUridine_synth_N"/>
</dbReference>
<dbReference type="Proteomes" id="UP001519273">
    <property type="component" value="Unassembled WGS sequence"/>
</dbReference>
<protein>
    <recommendedName>
        <fullName evidence="5">tRNA pseudouridine synthase B</fullName>
        <ecNumber evidence="5">5.4.99.25</ecNumber>
    </recommendedName>
    <alternativeName>
        <fullName evidence="5">tRNA pseudouridine(55) synthase</fullName>
        <shortName evidence="5">Psi55 synthase</shortName>
    </alternativeName>
    <alternativeName>
        <fullName evidence="5">tRNA pseudouridylate synthase</fullName>
    </alternativeName>
    <alternativeName>
        <fullName evidence="5">tRNA-uridine isomerase</fullName>
    </alternativeName>
</protein>
<reference evidence="8 9" key="1">
    <citation type="submission" date="2021-03" db="EMBL/GenBank/DDBJ databases">
        <title>Genomic Encyclopedia of Type Strains, Phase IV (KMG-IV): sequencing the most valuable type-strain genomes for metagenomic binning, comparative biology and taxonomic classification.</title>
        <authorList>
            <person name="Goeker M."/>
        </authorList>
    </citation>
    <scope>NUCLEOTIDE SEQUENCE [LARGE SCALE GENOMIC DNA]</scope>
    <source>
        <strain evidence="8 9">DSM 23491</strain>
    </source>
</reference>
<dbReference type="RefSeq" id="WP_209846563.1">
    <property type="nucleotide sequence ID" value="NZ_CBCRVE010000002.1"/>
</dbReference>
<dbReference type="CDD" id="cd02573">
    <property type="entry name" value="PseudoU_synth_EcTruB"/>
    <property type="match status" value="1"/>
</dbReference>
<comment type="similarity">
    <text evidence="2 5">Belongs to the pseudouridine synthase TruB family. Type 1 subfamily.</text>
</comment>
<evidence type="ECO:0000259" key="7">
    <source>
        <dbReference type="Pfam" id="PF16198"/>
    </source>
</evidence>
<dbReference type="InterPro" id="IPR032819">
    <property type="entry name" value="TruB_C"/>
</dbReference>
<evidence type="ECO:0000256" key="5">
    <source>
        <dbReference type="HAMAP-Rule" id="MF_01080"/>
    </source>
</evidence>
<keyword evidence="3 5" id="KW-0819">tRNA processing</keyword>
<evidence type="ECO:0000256" key="4">
    <source>
        <dbReference type="ARBA" id="ARBA00023235"/>
    </source>
</evidence>
<dbReference type="EMBL" id="JAGGKP010000001">
    <property type="protein sequence ID" value="MBP1936377.1"/>
    <property type="molecule type" value="Genomic_DNA"/>
</dbReference>
<comment type="catalytic activity">
    <reaction evidence="1 5">
        <text>uridine(55) in tRNA = pseudouridine(55) in tRNA</text>
        <dbReference type="Rhea" id="RHEA:42532"/>
        <dbReference type="Rhea" id="RHEA-COMP:10101"/>
        <dbReference type="Rhea" id="RHEA-COMP:10102"/>
        <dbReference type="ChEBI" id="CHEBI:65314"/>
        <dbReference type="ChEBI" id="CHEBI:65315"/>
        <dbReference type="EC" id="5.4.99.25"/>
    </reaction>
</comment>
<organism evidence="8 9">
    <name type="scientific">Paenibacillus sediminis</name>
    <dbReference type="NCBI Taxonomy" id="664909"/>
    <lineage>
        <taxon>Bacteria</taxon>
        <taxon>Bacillati</taxon>
        <taxon>Bacillota</taxon>
        <taxon>Bacilli</taxon>
        <taxon>Bacillales</taxon>
        <taxon>Paenibacillaceae</taxon>
        <taxon>Paenibacillus</taxon>
    </lineage>
</organism>
<gene>
    <name evidence="5" type="primary">truB</name>
    <name evidence="8" type="ORF">J2Z20_001238</name>
</gene>
<dbReference type="InterPro" id="IPR014780">
    <property type="entry name" value="tRNA_psdUridine_synth_TruB"/>
</dbReference>
<accession>A0ABS4H1G8</accession>
<dbReference type="EC" id="5.4.99.25" evidence="5"/>
<keyword evidence="9" id="KW-1185">Reference proteome</keyword>